<sequence>MFNTTCRIDANRYMMQDFISKDLHNIFEDFKADKSYKNINMHIKNICKTAKEHLDKAATKHKTDASKAIVDEIHQSNNAHGNEQARIANGLNNKGKAIDKETNKSADTAVHITTARKINSNQYNLLKNGPNHNDNTLQQMAIEEISTCSREGERSTDSKIQNDKILAIDVIVENSKTEENSECQGCERPLTNTSAIECSPCKLWFHTSCEGQTEYHMENHIYDSYTCSYCRTLDLTIPYEDKPYQEETLPKQIINSTHIEVSNERPNLTTPKPTLTKKTNWKGCS</sequence>
<protein>
    <recommendedName>
        <fullName evidence="7">Zinc finger PHD-type domain-containing protein</fullName>
    </recommendedName>
</protein>
<keyword evidence="6" id="KW-1185">Reference proteome</keyword>
<dbReference type="AlphaFoldDB" id="A0A6J8DC20"/>
<evidence type="ECO:0000256" key="2">
    <source>
        <dbReference type="ARBA" id="ARBA00022771"/>
    </source>
</evidence>
<evidence type="ECO:0008006" key="7">
    <source>
        <dbReference type="Google" id="ProtNLM"/>
    </source>
</evidence>
<dbReference type="GO" id="GO:0008270">
    <property type="term" value="F:zinc ion binding"/>
    <property type="evidence" value="ECO:0007669"/>
    <property type="project" value="UniProtKB-KW"/>
</dbReference>
<gene>
    <name evidence="5" type="ORF">MCOR_39280</name>
</gene>
<dbReference type="OrthoDB" id="6177705at2759"/>
<evidence type="ECO:0000313" key="5">
    <source>
        <dbReference type="EMBL" id="CAC5405605.1"/>
    </source>
</evidence>
<evidence type="ECO:0000256" key="1">
    <source>
        <dbReference type="ARBA" id="ARBA00022723"/>
    </source>
</evidence>
<dbReference type="InterPro" id="IPR013083">
    <property type="entry name" value="Znf_RING/FYVE/PHD"/>
</dbReference>
<evidence type="ECO:0000256" key="3">
    <source>
        <dbReference type="ARBA" id="ARBA00022833"/>
    </source>
</evidence>
<dbReference type="InterPro" id="IPR011011">
    <property type="entry name" value="Znf_FYVE_PHD"/>
</dbReference>
<keyword evidence="2" id="KW-0863">Zinc-finger</keyword>
<dbReference type="Gene3D" id="3.30.40.10">
    <property type="entry name" value="Zinc/RING finger domain, C3HC4 (zinc finger)"/>
    <property type="match status" value="1"/>
</dbReference>
<dbReference type="PROSITE" id="PS01359">
    <property type="entry name" value="ZF_PHD_1"/>
    <property type="match status" value="1"/>
</dbReference>
<evidence type="ECO:0000256" key="4">
    <source>
        <dbReference type="SAM" id="MobiDB-lite"/>
    </source>
</evidence>
<accession>A0A6J8DC20</accession>
<keyword evidence="3" id="KW-0862">Zinc</keyword>
<name>A0A6J8DC20_MYTCO</name>
<dbReference type="InterPro" id="IPR019786">
    <property type="entry name" value="Zinc_finger_PHD-type_CS"/>
</dbReference>
<feature type="region of interest" description="Disordered" evidence="4">
    <location>
        <begin position="258"/>
        <end position="285"/>
    </location>
</feature>
<organism evidence="5 6">
    <name type="scientific">Mytilus coruscus</name>
    <name type="common">Sea mussel</name>
    <dbReference type="NCBI Taxonomy" id="42192"/>
    <lineage>
        <taxon>Eukaryota</taxon>
        <taxon>Metazoa</taxon>
        <taxon>Spiralia</taxon>
        <taxon>Lophotrochozoa</taxon>
        <taxon>Mollusca</taxon>
        <taxon>Bivalvia</taxon>
        <taxon>Autobranchia</taxon>
        <taxon>Pteriomorphia</taxon>
        <taxon>Mytilida</taxon>
        <taxon>Mytiloidea</taxon>
        <taxon>Mytilidae</taxon>
        <taxon>Mytilinae</taxon>
        <taxon>Mytilus</taxon>
    </lineage>
</organism>
<dbReference type="EMBL" id="CACVKT020007119">
    <property type="protein sequence ID" value="CAC5405605.1"/>
    <property type="molecule type" value="Genomic_DNA"/>
</dbReference>
<feature type="compositionally biased region" description="Low complexity" evidence="4">
    <location>
        <begin position="266"/>
        <end position="278"/>
    </location>
</feature>
<evidence type="ECO:0000313" key="6">
    <source>
        <dbReference type="Proteomes" id="UP000507470"/>
    </source>
</evidence>
<dbReference type="Proteomes" id="UP000507470">
    <property type="component" value="Unassembled WGS sequence"/>
</dbReference>
<proteinExistence type="predicted"/>
<keyword evidence="1" id="KW-0479">Metal-binding</keyword>
<reference evidence="5 6" key="1">
    <citation type="submission" date="2020-06" db="EMBL/GenBank/DDBJ databases">
        <authorList>
            <person name="Li R."/>
            <person name="Bekaert M."/>
        </authorList>
    </citation>
    <scope>NUCLEOTIDE SEQUENCE [LARGE SCALE GENOMIC DNA]</scope>
    <source>
        <strain evidence="6">wild</strain>
    </source>
</reference>
<dbReference type="SUPFAM" id="SSF57903">
    <property type="entry name" value="FYVE/PHD zinc finger"/>
    <property type="match status" value="1"/>
</dbReference>